<dbReference type="EMBL" id="PVBS01000001">
    <property type="protein sequence ID" value="PRD56649.1"/>
    <property type="molecule type" value="Genomic_DNA"/>
</dbReference>
<dbReference type="InterPro" id="IPR046947">
    <property type="entry name" value="LytR-like"/>
</dbReference>
<dbReference type="AlphaFoldDB" id="A0A2S9JTQ9"/>
<dbReference type="Pfam" id="PF04397">
    <property type="entry name" value="LytTR"/>
    <property type="match status" value="1"/>
</dbReference>
<dbReference type="GO" id="GO:0000156">
    <property type="term" value="F:phosphorelay response regulator activity"/>
    <property type="evidence" value="ECO:0007669"/>
    <property type="project" value="InterPro"/>
</dbReference>
<dbReference type="Proteomes" id="UP000238642">
    <property type="component" value="Unassembled WGS sequence"/>
</dbReference>
<evidence type="ECO:0000313" key="3">
    <source>
        <dbReference type="Proteomes" id="UP000238642"/>
    </source>
</evidence>
<gene>
    <name evidence="2" type="ORF">C5749_05290</name>
</gene>
<comment type="caution">
    <text evidence="2">The sequence shown here is derived from an EMBL/GenBank/DDBJ whole genome shotgun (WGS) entry which is preliminary data.</text>
</comment>
<dbReference type="PROSITE" id="PS50930">
    <property type="entry name" value="HTH_LYTTR"/>
    <property type="match status" value="1"/>
</dbReference>
<evidence type="ECO:0000313" key="2">
    <source>
        <dbReference type="EMBL" id="PRD56649.1"/>
    </source>
</evidence>
<reference evidence="2 3" key="1">
    <citation type="submission" date="2018-02" db="EMBL/GenBank/DDBJ databases">
        <title>The draft genome of Sphingobacterium gobiense H7.</title>
        <authorList>
            <person name="Li L."/>
            <person name="Liu L."/>
            <person name="Zhang X."/>
            <person name="Wang T."/>
            <person name="Liang L."/>
        </authorList>
    </citation>
    <scope>NUCLEOTIDE SEQUENCE [LARGE SCALE GENOMIC DNA]</scope>
    <source>
        <strain evidence="2 3">ACCC 05757</strain>
    </source>
</reference>
<dbReference type="RefSeq" id="WP_105723661.1">
    <property type="nucleotide sequence ID" value="NZ_PVBS01000001.1"/>
</dbReference>
<name>A0A2S9JTQ9_9SPHI</name>
<dbReference type="GO" id="GO:0003677">
    <property type="term" value="F:DNA binding"/>
    <property type="evidence" value="ECO:0007669"/>
    <property type="project" value="InterPro"/>
</dbReference>
<sequence length="111" mass="12859">MNTILISHLFVEEGKRLRRIAVQDIRYLKAAGDYTVIYLDKGEFVSSSGIGSIERKLDPSRFMRVHRSFIVNLEHIDACHRDIGRLYLIMKNGQQIGVGKRYMHQIKSLIL</sequence>
<dbReference type="PANTHER" id="PTHR37299:SF1">
    <property type="entry name" value="STAGE 0 SPORULATION PROTEIN A HOMOLOG"/>
    <property type="match status" value="1"/>
</dbReference>
<feature type="domain" description="HTH LytTR-type" evidence="1">
    <location>
        <begin position="9"/>
        <end position="111"/>
    </location>
</feature>
<dbReference type="Gene3D" id="2.40.50.1020">
    <property type="entry name" value="LytTr DNA-binding domain"/>
    <property type="match status" value="1"/>
</dbReference>
<dbReference type="InterPro" id="IPR007492">
    <property type="entry name" value="LytTR_DNA-bd_dom"/>
</dbReference>
<organism evidence="2 3">
    <name type="scientific">Sphingobacterium gobiense</name>
    <dbReference type="NCBI Taxonomy" id="1382456"/>
    <lineage>
        <taxon>Bacteria</taxon>
        <taxon>Pseudomonadati</taxon>
        <taxon>Bacteroidota</taxon>
        <taxon>Sphingobacteriia</taxon>
        <taxon>Sphingobacteriales</taxon>
        <taxon>Sphingobacteriaceae</taxon>
        <taxon>Sphingobacterium</taxon>
    </lineage>
</organism>
<dbReference type="PANTHER" id="PTHR37299">
    <property type="entry name" value="TRANSCRIPTIONAL REGULATOR-RELATED"/>
    <property type="match status" value="1"/>
</dbReference>
<dbReference type="SMART" id="SM00850">
    <property type="entry name" value="LytTR"/>
    <property type="match status" value="1"/>
</dbReference>
<protein>
    <recommendedName>
        <fullName evidence="1">HTH LytTR-type domain-containing protein</fullName>
    </recommendedName>
</protein>
<evidence type="ECO:0000259" key="1">
    <source>
        <dbReference type="PROSITE" id="PS50930"/>
    </source>
</evidence>
<keyword evidence="3" id="KW-1185">Reference proteome</keyword>
<dbReference type="OrthoDB" id="1646880at2"/>
<proteinExistence type="predicted"/>
<accession>A0A2S9JTQ9</accession>